<accession>A0ABX1KD65</accession>
<proteinExistence type="inferred from homology"/>
<sequence length="329" mass="35401">MSIVIPVYRGERTLPTVIDELLPYTDAFRTPGGHLAKVEEVILSYDRGPDRSDDVIRDLAHRHSFVKAVWLSRNFGQHAATLAGISSSGGDWIVTIDEDGQQDPAYISSMLDTAITEGAEVVYAKPTNKPPHGAIRNAASRTAKRILQSVFGSGNASDFNSFRLILGEIGRSVAAYTGTGVYLDVALTWVTNRQVTSPVQLREEGDRPSGYSYMRLLGHFWRMVLSTGTRGLRLVTIVGALFAAAGVLFAIYLVITRFASGDIPEGWTSQMVLTSLGVGAILVSLGIVAEYIGIAVNMAMGKPPYLIVRDPALSPLSAGKSNTKTDAAD</sequence>
<evidence type="ECO:0000256" key="8">
    <source>
        <dbReference type="ARBA" id="ARBA00023136"/>
    </source>
</evidence>
<dbReference type="Gene3D" id="3.90.550.10">
    <property type="entry name" value="Spore Coat Polysaccharide Biosynthesis Protein SpsA, Chain A"/>
    <property type="match status" value="1"/>
</dbReference>
<evidence type="ECO:0000256" key="1">
    <source>
        <dbReference type="ARBA" id="ARBA00006739"/>
    </source>
</evidence>
<comment type="similarity">
    <text evidence="1">Belongs to the glycosyltransferase 2 family.</text>
</comment>
<evidence type="ECO:0000256" key="6">
    <source>
        <dbReference type="ARBA" id="ARBA00022985"/>
    </source>
</evidence>
<evidence type="ECO:0000256" key="9">
    <source>
        <dbReference type="SAM" id="Phobius"/>
    </source>
</evidence>
<keyword evidence="8 9" id="KW-0472">Membrane</keyword>
<evidence type="ECO:0000256" key="4">
    <source>
        <dbReference type="ARBA" id="ARBA00022679"/>
    </source>
</evidence>
<name>A0ABX1KD65_9MICO</name>
<dbReference type="PANTHER" id="PTHR48090:SF3">
    <property type="entry name" value="UNDECAPRENYL-PHOSPHATE 4-DEOXY-4-FORMAMIDO-L-ARABINOSE TRANSFERASE"/>
    <property type="match status" value="1"/>
</dbReference>
<evidence type="ECO:0000256" key="2">
    <source>
        <dbReference type="ARBA" id="ARBA00022475"/>
    </source>
</evidence>
<keyword evidence="2" id="KW-1003">Cell membrane</keyword>
<dbReference type="InterPro" id="IPR001173">
    <property type="entry name" value="Glyco_trans_2-like"/>
</dbReference>
<evidence type="ECO:0000313" key="12">
    <source>
        <dbReference type="Proteomes" id="UP001429745"/>
    </source>
</evidence>
<comment type="caution">
    <text evidence="11">The sequence shown here is derived from an EMBL/GenBank/DDBJ whole genome shotgun (WGS) entry which is preliminary data.</text>
</comment>
<dbReference type="Pfam" id="PF00535">
    <property type="entry name" value="Glycos_transf_2"/>
    <property type="match status" value="1"/>
</dbReference>
<protein>
    <submittedName>
        <fullName evidence="11">Glycosyltransferase</fullName>
    </submittedName>
</protein>
<organism evidence="11 12">
    <name type="scientific">Microbacterium salsuginis</name>
    <dbReference type="NCBI Taxonomy" id="2722803"/>
    <lineage>
        <taxon>Bacteria</taxon>
        <taxon>Bacillati</taxon>
        <taxon>Actinomycetota</taxon>
        <taxon>Actinomycetes</taxon>
        <taxon>Micrococcales</taxon>
        <taxon>Microbacteriaceae</taxon>
        <taxon>Microbacterium</taxon>
    </lineage>
</organism>
<evidence type="ECO:0000259" key="10">
    <source>
        <dbReference type="Pfam" id="PF00535"/>
    </source>
</evidence>
<keyword evidence="3" id="KW-0328">Glycosyltransferase</keyword>
<dbReference type="PANTHER" id="PTHR48090">
    <property type="entry name" value="UNDECAPRENYL-PHOSPHATE 4-DEOXY-4-FORMAMIDO-L-ARABINOSE TRANSFERASE-RELATED"/>
    <property type="match status" value="1"/>
</dbReference>
<dbReference type="InterPro" id="IPR029044">
    <property type="entry name" value="Nucleotide-diphossugar_trans"/>
</dbReference>
<keyword evidence="7 9" id="KW-1133">Transmembrane helix</keyword>
<dbReference type="Proteomes" id="UP001429745">
    <property type="component" value="Unassembled WGS sequence"/>
</dbReference>
<feature type="transmembrane region" description="Helical" evidence="9">
    <location>
        <begin position="232"/>
        <end position="255"/>
    </location>
</feature>
<evidence type="ECO:0000313" key="11">
    <source>
        <dbReference type="EMBL" id="NLP83918.1"/>
    </source>
</evidence>
<dbReference type="InterPro" id="IPR050256">
    <property type="entry name" value="Glycosyltransferase_2"/>
</dbReference>
<feature type="domain" description="Glycosyltransferase 2-like" evidence="10">
    <location>
        <begin position="2"/>
        <end position="140"/>
    </location>
</feature>
<keyword evidence="12" id="KW-1185">Reference proteome</keyword>
<reference evidence="11 12" key="1">
    <citation type="submission" date="2020-04" db="EMBL/GenBank/DDBJ databases">
        <title>CFH 90308 Microbacterium sp.</title>
        <authorList>
            <person name="Nie G."/>
            <person name="Ming H."/>
            <person name="Xia T."/>
        </authorList>
    </citation>
    <scope>NUCLEOTIDE SEQUENCE [LARGE SCALE GENOMIC DNA]</scope>
    <source>
        <strain evidence="11 12">CFH 90308</strain>
    </source>
</reference>
<dbReference type="EMBL" id="JABACI010000002">
    <property type="protein sequence ID" value="NLP83918.1"/>
    <property type="molecule type" value="Genomic_DNA"/>
</dbReference>
<keyword evidence="6" id="KW-0448">Lipopolysaccharide biosynthesis</keyword>
<dbReference type="SUPFAM" id="SSF53448">
    <property type="entry name" value="Nucleotide-diphospho-sugar transferases"/>
    <property type="match status" value="1"/>
</dbReference>
<keyword evidence="5 9" id="KW-0812">Transmembrane</keyword>
<evidence type="ECO:0000256" key="5">
    <source>
        <dbReference type="ARBA" id="ARBA00022692"/>
    </source>
</evidence>
<keyword evidence="4" id="KW-0808">Transferase</keyword>
<evidence type="ECO:0000256" key="7">
    <source>
        <dbReference type="ARBA" id="ARBA00022989"/>
    </source>
</evidence>
<feature type="transmembrane region" description="Helical" evidence="9">
    <location>
        <begin position="275"/>
        <end position="299"/>
    </location>
</feature>
<evidence type="ECO:0000256" key="3">
    <source>
        <dbReference type="ARBA" id="ARBA00022676"/>
    </source>
</evidence>
<gene>
    <name evidence="11" type="ORF">HF576_08665</name>
</gene>